<reference evidence="1" key="1">
    <citation type="submission" date="2018-06" db="EMBL/GenBank/DDBJ databases">
        <authorList>
            <person name="Zhirakovskaya E."/>
        </authorList>
    </citation>
    <scope>NUCLEOTIDE SEQUENCE</scope>
</reference>
<protein>
    <submittedName>
        <fullName evidence="1">Uncharacterized protein</fullName>
    </submittedName>
</protein>
<proteinExistence type="predicted"/>
<dbReference type="EMBL" id="UOFA01000332">
    <property type="protein sequence ID" value="VAW47278.1"/>
    <property type="molecule type" value="Genomic_DNA"/>
</dbReference>
<accession>A0A3B0VUF8</accession>
<dbReference type="AlphaFoldDB" id="A0A3B0VUF8"/>
<gene>
    <name evidence="1" type="ORF">MNBD_GAMMA02-1184</name>
</gene>
<name>A0A3B0VUF8_9ZZZZ</name>
<organism evidence="1">
    <name type="scientific">hydrothermal vent metagenome</name>
    <dbReference type="NCBI Taxonomy" id="652676"/>
    <lineage>
        <taxon>unclassified sequences</taxon>
        <taxon>metagenomes</taxon>
        <taxon>ecological metagenomes</taxon>
    </lineage>
</organism>
<evidence type="ECO:0000313" key="1">
    <source>
        <dbReference type="EMBL" id="VAW47278.1"/>
    </source>
</evidence>
<sequence>MKISDWQATEAEFIQTLSEADLLKRWDQLHAADLAPSPSGDLLAAWLLFHNGHYADAGKAAKNLGSEGIPVLLRSVVAYTDYIDEDEDLTVELLEQAYLLGETHSDDSSNNQFTTALAMGRYSQSISITKALAKGLGGKVKTLLTAVLESQPDHAEAHLAMAMYHAEIIDKVGAALGGLTYGVKAKTAHSHIDQSLELVANAINLIEAGNAILLLKGDKGIGEATALYQRAAEVEALDALQAMDVDFAASQLED</sequence>